<dbReference type="EMBL" id="OX459124">
    <property type="protein sequence ID" value="CAI9113809.1"/>
    <property type="molecule type" value="Genomic_DNA"/>
</dbReference>
<dbReference type="AlphaFoldDB" id="A0AAV1E1K6"/>
<dbReference type="PANTHER" id="PTHR47603:SF1">
    <property type="entry name" value="PPR CONTAINING-LIKE PROTEIN"/>
    <property type="match status" value="1"/>
</dbReference>
<gene>
    <name evidence="1" type="ORF">OLC1_LOCUS20742</name>
</gene>
<accession>A0AAV1E1K6</accession>
<dbReference type="PANTHER" id="PTHR47603">
    <property type="entry name" value="PPR CONTAINING-LIKE PROTEIN"/>
    <property type="match status" value="1"/>
</dbReference>
<protein>
    <submittedName>
        <fullName evidence="1">OLC1v1014491C1</fullName>
    </submittedName>
</protein>
<evidence type="ECO:0000313" key="2">
    <source>
        <dbReference type="Proteomes" id="UP001161247"/>
    </source>
</evidence>
<name>A0AAV1E1K6_OLDCO</name>
<dbReference type="InterPro" id="IPR011990">
    <property type="entry name" value="TPR-like_helical_dom_sf"/>
</dbReference>
<organism evidence="1 2">
    <name type="scientific">Oldenlandia corymbosa var. corymbosa</name>
    <dbReference type="NCBI Taxonomy" id="529605"/>
    <lineage>
        <taxon>Eukaryota</taxon>
        <taxon>Viridiplantae</taxon>
        <taxon>Streptophyta</taxon>
        <taxon>Embryophyta</taxon>
        <taxon>Tracheophyta</taxon>
        <taxon>Spermatophyta</taxon>
        <taxon>Magnoliopsida</taxon>
        <taxon>eudicotyledons</taxon>
        <taxon>Gunneridae</taxon>
        <taxon>Pentapetalae</taxon>
        <taxon>asterids</taxon>
        <taxon>lamiids</taxon>
        <taxon>Gentianales</taxon>
        <taxon>Rubiaceae</taxon>
        <taxon>Rubioideae</taxon>
        <taxon>Spermacoceae</taxon>
        <taxon>Hedyotis-Oldenlandia complex</taxon>
        <taxon>Oldenlandia</taxon>
    </lineage>
</organism>
<dbReference type="Proteomes" id="UP001161247">
    <property type="component" value="Chromosome 7"/>
</dbReference>
<dbReference type="Gene3D" id="1.25.40.10">
    <property type="entry name" value="Tetratricopeptide repeat domain"/>
    <property type="match status" value="1"/>
</dbReference>
<proteinExistence type="predicted"/>
<reference evidence="1" key="1">
    <citation type="submission" date="2023-03" db="EMBL/GenBank/DDBJ databases">
        <authorList>
            <person name="Julca I."/>
        </authorList>
    </citation>
    <scope>NUCLEOTIDE SEQUENCE</scope>
</reference>
<keyword evidence="2" id="KW-1185">Reference proteome</keyword>
<evidence type="ECO:0000313" key="1">
    <source>
        <dbReference type="EMBL" id="CAI9113809.1"/>
    </source>
</evidence>
<sequence length="275" mass="32111">MMRAMSLTKLGSRFNLLRLWGMRALSHQTTFIQSSNQSQSNTGVLESSDSQFGNRTHYDLPKQNYGAVPRPPIGENISRNDKVSFLVNTLHELDDSKEATYSALDAWVAWERNFPIGLLKMVLIALEKEKHWHKIIQVIKWMLSKGQGTTMGTYKQLIFALDMDHRAKEAHEFWLRKIAYEFHSVPWELCKLMISVYYRNNMLEELINLFKELEAFDRKLPDKSVVQKVADAYDVLGFIEEKERVLAKYEELFTQKSQKAKGLPAHKRRQARERT</sequence>